<keyword evidence="6" id="KW-1185">Reference proteome</keyword>
<protein>
    <submittedName>
        <fullName evidence="5">Allantoate deiminase</fullName>
    </submittedName>
</protein>
<organism evidence="5 6">
    <name type="scientific">Ureibacillus chungkukjangi</name>
    <dbReference type="NCBI Taxonomy" id="1202712"/>
    <lineage>
        <taxon>Bacteria</taxon>
        <taxon>Bacillati</taxon>
        <taxon>Bacillota</taxon>
        <taxon>Bacilli</taxon>
        <taxon>Bacillales</taxon>
        <taxon>Caryophanaceae</taxon>
        <taxon>Ureibacillus</taxon>
    </lineage>
</organism>
<keyword evidence="3" id="KW-0479">Metal-binding</keyword>
<dbReference type="InterPro" id="IPR002933">
    <property type="entry name" value="Peptidase_M20"/>
</dbReference>
<dbReference type="SUPFAM" id="SSF53187">
    <property type="entry name" value="Zn-dependent exopeptidases"/>
    <property type="match status" value="1"/>
</dbReference>
<feature type="binding site" evidence="3">
    <location>
        <position position="98"/>
    </location>
    <ligand>
        <name>Zn(2+)</name>
        <dbReference type="ChEBI" id="CHEBI:29105"/>
        <label>2</label>
    </ligand>
</feature>
<dbReference type="Gene3D" id="3.40.630.10">
    <property type="entry name" value="Zn peptidases"/>
    <property type="match status" value="1"/>
</dbReference>
<proteinExistence type="inferred from homology"/>
<feature type="binding site" evidence="3">
    <location>
        <position position="196"/>
    </location>
    <ligand>
        <name>Zn(2+)</name>
        <dbReference type="ChEBI" id="CHEBI:29105"/>
        <label>1</label>
    </ligand>
</feature>
<gene>
    <name evidence="5" type="ORF">BJ095_102273</name>
</gene>
<comment type="similarity">
    <text evidence="1">Belongs to the peptidase M20 family.</text>
</comment>
<evidence type="ECO:0000256" key="3">
    <source>
        <dbReference type="PIRSR" id="PIRSR001235-1"/>
    </source>
</evidence>
<feature type="binding site" evidence="3">
    <location>
        <position position="388"/>
    </location>
    <ligand>
        <name>Zn(2+)</name>
        <dbReference type="ChEBI" id="CHEBI:29105"/>
        <label>2</label>
    </ligand>
</feature>
<dbReference type="GO" id="GO:0046872">
    <property type="term" value="F:metal ion binding"/>
    <property type="evidence" value="ECO:0007669"/>
    <property type="project" value="UniProtKB-KW"/>
</dbReference>
<dbReference type="NCBIfam" id="TIGR01879">
    <property type="entry name" value="hydantase"/>
    <property type="match status" value="1"/>
</dbReference>
<name>A0A318TXM1_9BACL</name>
<dbReference type="OrthoDB" id="9808195at2"/>
<feature type="binding site" evidence="3">
    <location>
        <position position="98"/>
    </location>
    <ligand>
        <name>Zn(2+)</name>
        <dbReference type="ChEBI" id="CHEBI:29105"/>
        <label>1</label>
    </ligand>
</feature>
<dbReference type="EMBL" id="QJTJ01000002">
    <property type="protein sequence ID" value="PYF08507.1"/>
    <property type="molecule type" value="Genomic_DNA"/>
</dbReference>
<evidence type="ECO:0000313" key="6">
    <source>
        <dbReference type="Proteomes" id="UP000247416"/>
    </source>
</evidence>
<evidence type="ECO:0000256" key="1">
    <source>
        <dbReference type="ARBA" id="ARBA00006153"/>
    </source>
</evidence>
<dbReference type="PIRSF" id="PIRSF001235">
    <property type="entry name" value="Amidase_carbamoylase"/>
    <property type="match status" value="1"/>
</dbReference>
<feature type="binding site" evidence="4">
    <location>
        <position position="294"/>
    </location>
    <ligand>
        <name>allantoate</name>
        <dbReference type="ChEBI" id="CHEBI:17536"/>
    </ligand>
</feature>
<dbReference type="NCBIfam" id="NF006768">
    <property type="entry name" value="PRK09290.1-1"/>
    <property type="match status" value="1"/>
</dbReference>
<evidence type="ECO:0000256" key="2">
    <source>
        <dbReference type="ARBA" id="ARBA00022801"/>
    </source>
</evidence>
<dbReference type="NCBIfam" id="NF006771">
    <property type="entry name" value="PRK09290.1-5"/>
    <property type="match status" value="1"/>
</dbReference>
<dbReference type="InterPro" id="IPR036264">
    <property type="entry name" value="Bact_exopeptidase_dim_dom"/>
</dbReference>
<feature type="binding site" evidence="4">
    <location>
        <position position="221"/>
    </location>
    <ligand>
        <name>allantoate</name>
        <dbReference type="ChEBI" id="CHEBI:17536"/>
    </ligand>
</feature>
<dbReference type="Proteomes" id="UP000247416">
    <property type="component" value="Unassembled WGS sequence"/>
</dbReference>
<dbReference type="CDD" id="cd03884">
    <property type="entry name" value="M20_bAS"/>
    <property type="match status" value="1"/>
</dbReference>
<keyword evidence="2" id="KW-0378">Hydrolase</keyword>
<dbReference type="SUPFAM" id="SSF55031">
    <property type="entry name" value="Bacterial exopeptidase dimerisation domain"/>
    <property type="match status" value="1"/>
</dbReference>
<dbReference type="GO" id="GO:0016813">
    <property type="term" value="F:hydrolase activity, acting on carbon-nitrogen (but not peptide) bonds, in linear amidines"/>
    <property type="evidence" value="ECO:0007669"/>
    <property type="project" value="InterPro"/>
</dbReference>
<sequence>MCHMSEAQAAQIEVSEIQGLIDWLAAFGITSEGGVTRLLYSKDWVNAQNALKQKMEDTGYTTYFDNVGNLFGRIEGTEEDVILTGSHVDTVVQGGKYDGAYGVLASYLATKRLVELYGKPKKTIEVVSLCEEEGSRFPLTYWGSKNIVGEYSPMTIEGMKDKDGIPFKQAMTEAGFPFLSYKTKKRSDIQHFIEIHIEQGSVLEKSQLDLGLVSHIVGQKRLTVTLTGESNHAGTTPMTERKDALVCAANCISELTAVAKLEYPALRVTTGQLIAKPNVPNVIAGNVNFTLDIRHHESEVLETFCQRAALLLQRLAANSGIAIEIDLWTDISPVPLDTKLHKDMEKKLAAKGLTYMQMVSGAGHDAQVFGQHIPTTMLFVPSRNGISHSPLEYTDSTKLEIGVSVLMDYLYELAY</sequence>
<feature type="binding site" evidence="4">
    <location>
        <position position="281"/>
    </location>
    <ligand>
        <name>allantoate</name>
        <dbReference type="ChEBI" id="CHEBI:17536"/>
    </ligand>
</feature>
<comment type="caution">
    <text evidence="5">The sequence shown here is derived from an EMBL/GenBank/DDBJ whole genome shotgun (WGS) entry which is preliminary data.</text>
</comment>
<dbReference type="RefSeq" id="WP_107931625.1">
    <property type="nucleotide sequence ID" value="NZ_PYWJ01000001.1"/>
</dbReference>
<dbReference type="Pfam" id="PF01546">
    <property type="entry name" value="Peptidase_M20"/>
    <property type="match status" value="1"/>
</dbReference>
<accession>A0A318TXM1</accession>
<dbReference type="AlphaFoldDB" id="A0A318TXM1"/>
<comment type="cofactor">
    <cofactor evidence="3">
        <name>Zn(2+)</name>
        <dbReference type="ChEBI" id="CHEBI:29105"/>
    </cofactor>
    <text evidence="3">Binds 2 Zn(2+) ions per subunit.</text>
</comment>
<dbReference type="PANTHER" id="PTHR32494:SF5">
    <property type="entry name" value="ALLANTOATE AMIDOHYDROLASE"/>
    <property type="match status" value="1"/>
</dbReference>
<dbReference type="InterPro" id="IPR010158">
    <property type="entry name" value="Amidase_Cbmase"/>
</dbReference>
<dbReference type="Gene3D" id="3.30.70.360">
    <property type="match status" value="1"/>
</dbReference>
<keyword evidence="3" id="KW-0862">Zinc</keyword>
<dbReference type="PANTHER" id="PTHR32494">
    <property type="entry name" value="ALLANTOATE DEIMINASE-RELATED"/>
    <property type="match status" value="1"/>
</dbReference>
<feature type="binding site" evidence="3">
    <location>
        <position position="133"/>
    </location>
    <ligand>
        <name>Zn(2+)</name>
        <dbReference type="ChEBI" id="CHEBI:29105"/>
        <label>2</label>
    </ligand>
</feature>
<evidence type="ECO:0000256" key="4">
    <source>
        <dbReference type="PIRSR" id="PIRSR001235-2"/>
    </source>
</evidence>
<reference evidence="5 6" key="1">
    <citation type="submission" date="2018-06" db="EMBL/GenBank/DDBJ databases">
        <title>Genomic Encyclopedia of Archaeal and Bacterial Type Strains, Phase II (KMG-II): from individual species to whole genera.</title>
        <authorList>
            <person name="Goeker M."/>
        </authorList>
    </citation>
    <scope>NUCLEOTIDE SEQUENCE [LARGE SCALE GENOMIC DNA]</scope>
    <source>
        <strain evidence="5 6">KACC 16626</strain>
    </source>
</reference>
<feature type="binding site" evidence="3">
    <location>
        <position position="87"/>
    </location>
    <ligand>
        <name>Zn(2+)</name>
        <dbReference type="ChEBI" id="CHEBI:29105"/>
        <label>1</label>
    </ligand>
</feature>
<evidence type="ECO:0000313" key="5">
    <source>
        <dbReference type="EMBL" id="PYF08507.1"/>
    </source>
</evidence>